<evidence type="ECO:0000313" key="5">
    <source>
        <dbReference type="Proteomes" id="UP001304300"/>
    </source>
</evidence>
<sequence>MSEISESLGEAFEVFEENRNSDYLQIGSLELPCILPTIERSKDLAEAGGFMPDGSSEVTVLLSQIPDSVVVDELVGRVVTLKKKKLKRLIVGASEDNFSVTFSLDDPAK</sequence>
<dbReference type="RefSeq" id="WP_317832598.1">
    <property type="nucleotide sequence ID" value="NZ_CP136920.1"/>
</dbReference>
<dbReference type="KEGG" id="puo:RZN69_18045"/>
<dbReference type="EMBL" id="CP136920">
    <property type="protein sequence ID" value="WOO40478.1"/>
    <property type="molecule type" value="Genomic_DNA"/>
</dbReference>
<dbReference type="KEGG" id="puo:RZN69_17555"/>
<proteinExistence type="predicted"/>
<dbReference type="EMBL" id="CP136920">
    <property type="protein sequence ID" value="WOO40429.1"/>
    <property type="molecule type" value="Genomic_DNA"/>
</dbReference>
<dbReference type="EMBL" id="CP136920">
    <property type="protein sequence ID" value="WOO40380.1"/>
    <property type="molecule type" value="Genomic_DNA"/>
</dbReference>
<organism evidence="2 5">
    <name type="scientific">Rubellicoccus peritrichatus</name>
    <dbReference type="NCBI Taxonomy" id="3080537"/>
    <lineage>
        <taxon>Bacteria</taxon>
        <taxon>Pseudomonadati</taxon>
        <taxon>Verrucomicrobiota</taxon>
        <taxon>Opitutia</taxon>
        <taxon>Puniceicoccales</taxon>
        <taxon>Cerasicoccaceae</taxon>
        <taxon>Rubellicoccus</taxon>
    </lineage>
</organism>
<evidence type="ECO:0000313" key="2">
    <source>
        <dbReference type="EMBL" id="WOO40429.1"/>
    </source>
</evidence>
<keyword evidence="5" id="KW-1185">Reference proteome</keyword>
<dbReference type="KEGG" id="puo:RZN69_17310"/>
<dbReference type="Proteomes" id="UP001304300">
    <property type="component" value="Chromosome"/>
</dbReference>
<dbReference type="EMBL" id="CP136920">
    <property type="protein sequence ID" value="WOO40527.1"/>
    <property type="molecule type" value="Genomic_DNA"/>
</dbReference>
<protein>
    <submittedName>
        <fullName evidence="2">Uncharacterized protein</fullName>
    </submittedName>
</protein>
<evidence type="ECO:0000313" key="3">
    <source>
        <dbReference type="EMBL" id="WOO40478.1"/>
    </source>
</evidence>
<evidence type="ECO:0000313" key="1">
    <source>
        <dbReference type="EMBL" id="WOO40380.1"/>
    </source>
</evidence>
<accession>A0AAQ3LEB6</accession>
<gene>
    <name evidence="1" type="ORF">RZN69_17310</name>
    <name evidence="2" type="ORF">RZN69_17555</name>
    <name evidence="3" type="ORF">RZN69_17800</name>
    <name evidence="4" type="ORF">RZN69_18045</name>
</gene>
<reference evidence="2 5" key="1">
    <citation type="submission" date="2023-10" db="EMBL/GenBank/DDBJ databases">
        <title>Rubellicoccus peritrichatus gen. nov., sp. nov., isolated from an algae of coral reef tank.</title>
        <authorList>
            <person name="Luo J."/>
        </authorList>
    </citation>
    <scope>NUCLEOTIDE SEQUENCE [LARGE SCALE GENOMIC DNA]</scope>
    <source>
        <strain evidence="2 5">CR14</strain>
    </source>
</reference>
<dbReference type="KEGG" id="puo:RZN69_17800"/>
<evidence type="ECO:0000313" key="4">
    <source>
        <dbReference type="EMBL" id="WOO40527.1"/>
    </source>
</evidence>
<dbReference type="AlphaFoldDB" id="A0AAQ3LEB6"/>
<name>A0AAQ3LEB6_9BACT</name>